<evidence type="ECO:0000313" key="2">
    <source>
        <dbReference type="EMBL" id="UNO35790.1"/>
    </source>
</evidence>
<reference evidence="2" key="1">
    <citation type="submission" date="2022-03" db="EMBL/GenBank/DDBJ databases">
        <title>Genome Sequence of a New Salmonella enterica Strain (Salmonella Abeokuta) isolated from Poultry Feed in Nigeria.</title>
        <authorList>
            <person name="Fagbamila I."/>
            <person name="Barco L."/>
            <person name="Monorella C."/>
            <person name="Beld M.V.D."/>
            <person name="Mooijman K."/>
            <person name="Hernandez-Segura A."/>
            <person name="Orsini M."/>
            <person name="Ajayi O."/>
            <person name="Ngulukun S."/>
            <person name="Jambalang A.-R."/>
            <person name="Sati N."/>
            <person name="Emmennaa P."/>
            <person name="Ankeli P."/>
            <person name="Muhammad M."/>
        </authorList>
    </citation>
    <scope>NUCLEOTIDE SEQUENCE</scope>
    <source>
        <strain evidence="2">OG19FER4</strain>
    </source>
</reference>
<protein>
    <submittedName>
        <fullName evidence="2">KilA-N domain-containing protein</fullName>
    </submittedName>
</protein>
<sequence length="177" mass="19778">MKYPTVSVNGVSVRVDEEGRYSLNDLHASAVISGQAKENQGPSQFLRSKKVKGFVETLTRMQKCTLKENQPVKVINGGINQGVWALEIVAIRYAAWLSAEFEIRVYQTFQAVIRNGISAMSRLNKIDHVINTETRQISQCASQMAKWGVGGRKHLLLAARERAADEVQMYLPGLESR</sequence>
<dbReference type="SMART" id="SM01252">
    <property type="entry name" value="KilA-N"/>
    <property type="match status" value="1"/>
</dbReference>
<feature type="domain" description="KilA-N" evidence="1">
    <location>
        <begin position="2"/>
        <end position="112"/>
    </location>
</feature>
<dbReference type="PROSITE" id="PS51301">
    <property type="entry name" value="KILA_N"/>
    <property type="match status" value="1"/>
</dbReference>
<gene>
    <name evidence="2" type="ORF">MOV10_09540</name>
</gene>
<proteinExistence type="predicted"/>
<dbReference type="RefSeq" id="WP_031605576.1">
    <property type="nucleotide sequence ID" value="NZ_CP093445.1"/>
</dbReference>
<dbReference type="AlphaFoldDB" id="A0A8T9INS0"/>
<evidence type="ECO:0000259" key="1">
    <source>
        <dbReference type="PROSITE" id="PS51301"/>
    </source>
</evidence>
<dbReference type="EMBL" id="CP093445">
    <property type="protein sequence ID" value="UNO35790.1"/>
    <property type="molecule type" value="Genomic_DNA"/>
</dbReference>
<accession>A0A8T9INS0</accession>
<organism evidence="2">
    <name type="scientific">Salmonella enterica subsp. enterica serovar Abeokuta</name>
    <dbReference type="NCBI Taxonomy" id="2926665"/>
    <lineage>
        <taxon>Bacteria</taxon>
        <taxon>Pseudomonadati</taxon>
        <taxon>Pseudomonadota</taxon>
        <taxon>Gammaproteobacteria</taxon>
        <taxon>Enterobacterales</taxon>
        <taxon>Enterobacteriaceae</taxon>
        <taxon>Salmonella</taxon>
    </lineage>
</organism>
<dbReference type="Pfam" id="PF04383">
    <property type="entry name" value="KilA-N"/>
    <property type="match status" value="1"/>
</dbReference>
<dbReference type="InterPro" id="IPR018004">
    <property type="entry name" value="KilA/APSES_HTH"/>
</dbReference>
<name>A0A8T9INS0_SALET</name>
<dbReference type="InterPro" id="IPR017880">
    <property type="entry name" value="KilA_N"/>
</dbReference>